<dbReference type="InterPro" id="IPR011990">
    <property type="entry name" value="TPR-like_helical_dom_sf"/>
</dbReference>
<comment type="similarity">
    <text evidence="1">Belongs to the sel-1 family.</text>
</comment>
<dbReference type="Gene3D" id="1.25.40.10">
    <property type="entry name" value="Tetratricopeptide repeat domain"/>
    <property type="match status" value="2"/>
</dbReference>
<reference evidence="4 5" key="1">
    <citation type="submission" date="2015-12" db="EMBL/GenBank/DDBJ databases">
        <title>Dictyostelia acquired genes for synthesis and detection of signals that induce cell-type specialization by lateral gene transfer from prokaryotes.</title>
        <authorList>
            <person name="Gloeckner G."/>
            <person name="Schaap P."/>
        </authorList>
    </citation>
    <scope>NUCLEOTIDE SEQUENCE [LARGE SCALE GENOMIC DNA]</scope>
    <source>
        <strain evidence="4 5">TK</strain>
    </source>
</reference>
<feature type="compositionally biased region" description="Low complexity" evidence="2">
    <location>
        <begin position="566"/>
        <end position="580"/>
    </location>
</feature>
<dbReference type="PANTHER" id="PTHR11102">
    <property type="entry name" value="SEL-1-LIKE PROTEIN"/>
    <property type="match status" value="1"/>
</dbReference>
<dbReference type="GO" id="GO:0008270">
    <property type="term" value="F:zinc ion binding"/>
    <property type="evidence" value="ECO:0007669"/>
    <property type="project" value="InterPro"/>
</dbReference>
<feature type="compositionally biased region" description="Polar residues" evidence="2">
    <location>
        <begin position="554"/>
        <end position="565"/>
    </location>
</feature>
<dbReference type="Proteomes" id="UP000076078">
    <property type="component" value="Unassembled WGS sequence"/>
</dbReference>
<dbReference type="SUPFAM" id="SSF81901">
    <property type="entry name" value="HCP-like"/>
    <property type="match status" value="2"/>
</dbReference>
<accession>A0A152A8P9</accession>
<organism evidence="4 5">
    <name type="scientific">Tieghemostelium lacteum</name>
    <name type="common">Slime mold</name>
    <name type="synonym">Dictyostelium lacteum</name>
    <dbReference type="NCBI Taxonomy" id="361077"/>
    <lineage>
        <taxon>Eukaryota</taxon>
        <taxon>Amoebozoa</taxon>
        <taxon>Evosea</taxon>
        <taxon>Eumycetozoa</taxon>
        <taxon>Dictyostelia</taxon>
        <taxon>Dictyosteliales</taxon>
        <taxon>Raperosteliaceae</taxon>
        <taxon>Tieghemostelium</taxon>
    </lineage>
</organism>
<dbReference type="EMBL" id="LODT01000001">
    <property type="protein sequence ID" value="KYR02606.1"/>
    <property type="molecule type" value="Genomic_DNA"/>
</dbReference>
<dbReference type="Pfam" id="PF08238">
    <property type="entry name" value="Sel1"/>
    <property type="match status" value="10"/>
</dbReference>
<dbReference type="InParanoid" id="A0A152A8P9"/>
<dbReference type="STRING" id="361077.A0A152A8P9"/>
<dbReference type="CDD" id="cd19756">
    <property type="entry name" value="Bbox2"/>
    <property type="match status" value="2"/>
</dbReference>
<dbReference type="SMART" id="SM00336">
    <property type="entry name" value="BBOX"/>
    <property type="match status" value="2"/>
</dbReference>
<dbReference type="OrthoDB" id="272077at2759"/>
<feature type="domain" description="B box-type" evidence="3">
    <location>
        <begin position="28"/>
        <end position="67"/>
    </location>
</feature>
<keyword evidence="5" id="KW-1185">Reference proteome</keyword>
<protein>
    <recommendedName>
        <fullName evidence="3">B box-type domain-containing protein</fullName>
    </recommendedName>
</protein>
<sequence>MDRNNNNNQNNNDICDKEIVLSEDDKFILKKVCTIHGKPMYMGCCKKTLCLRCLAESEHRRHKAKTLIKLDSEVCDEHKEPLMACWDCKEILCIMCFENQQSIHKDHDIGFFPLEPIVIPLHLQNYIDKFFISPYLKKDETKNSEVLSTDTSKITAFTTPTVTTTTTTYESSLTSIKPTVPAIDTNSCGTTTVTVTSSTIINTYDNFDTTPTVPTIDTNSCDRISNVNTPTVPTIDTNSCETTIATATSSTDTTPIVSSFAVSNSCDNISNISTPTVSSSAVPNSCDRVSNINTPNVPAIDSNSCETTIATTSSTIINTYDTSSTDTTPIISSLAVSNSCDNISNISTPTVTSSTDTTPTIASPSVARFTDTTSTIPTTVCFPAVSSTAVKSRDIVPCDDISTEISYTDASSTIVKPSVSIHNDVNSNVLSLTDTTVATHTVSSSETVKYKDMIPNVANSSDKKSKSVESIAAILRLKPLEYSTSIPYAPYKPSSIILKPLPKAITSVNKISDIPIEEILKKSTISKLPTNVESVGNEPEEGIKSDKISNTIDIPSMDNLNGSINPTTSLEFSESSTSSPPLEPEHIESSVDNITEISTQNTTTTTTTSNCTLTEINSTIVTPDELPDEKPSDAIAVDVNEIQQYLIPPVPQKDEPEPTYKILIGIYNKKETEEKQWLAETKGAQDPNRAGAYYTCQKRYQMALEYYSIAAKDNDIDAMVQMGKFYMGIGVGNDGVPQNYKKVLEWAKRAAYTDSAKGLYFLGTLYKDGLGNELEKDVKRAVNLFRESAKKGYSGGVFELGICHSHAIGVTQDIRKGLLYIKLSANKGNPNGCYALGQYCYNVSKDMVNASKWFIKTVKLGYSRAFYDVGNCFRYDSPPRYSEAYKCYIKAAFEGEPLALLGISELYSDGQGVQKSYIIARMFLIKASQYGVEDAIMQFEKLKALEGISLFSDVPDTNDDIDYLLEKNSDVLSEIEFEILDSPVPGFYKQQEILIETKSCRIRDKDRYIAATPSTLKGDMYFSSCFKMELPIVGITPHSQESNMFESTSTNYNMQYNSNNIFEEGYNDYHNINYGINTNSLKYYTQNFQINQPKITTTTTTTSSSNSVKQSKIQQFFGSLTGSSSHSNSLSTSVNNEVPPSFITSGNLMQKKRMHKHVDQGSTTHLVPDPVIIPDLSIDLPNGQGTIEEYIKIQRIMGICELQVKQPNTSTKVVYENAIKECKTMKNYSPAITYMGLMYSQLGEKKESYSYFKKASKLCHPRACFQRAQCLMRGLGTKVNIKKALFYAKLGASNGYAECFKLVGLLLCDTEFFDAISWLRKYLEVVNKKDAPLAPIYNKLGQLYALIGDFDQSFKCHNRAWNGKDYSTDSAVTLGSYYYYGISCTVDYSMAGKLYEYAGQNGWARGYVGVGLMFLRGNGRIENKPNLSVALVFFHKAAITNSILSKEGIKEGAHYEIKTERCLHPMVQPDEIQSIIQYINKSEDNLDLIKYNYKVYYPKTTKFVGK</sequence>
<dbReference type="SMART" id="SM00671">
    <property type="entry name" value="SEL1"/>
    <property type="match status" value="11"/>
</dbReference>
<dbReference type="InterPro" id="IPR050767">
    <property type="entry name" value="Sel1_AlgK"/>
</dbReference>
<dbReference type="PANTHER" id="PTHR11102:SF160">
    <property type="entry name" value="ERAD-ASSOCIATED E3 UBIQUITIN-PROTEIN LIGASE COMPONENT HRD3"/>
    <property type="match status" value="1"/>
</dbReference>
<evidence type="ECO:0000259" key="3">
    <source>
        <dbReference type="SMART" id="SM00336"/>
    </source>
</evidence>
<comment type="caution">
    <text evidence="4">The sequence shown here is derived from an EMBL/GenBank/DDBJ whole genome shotgun (WGS) entry which is preliminary data.</text>
</comment>
<gene>
    <name evidence="4" type="ORF">DLAC_00053</name>
</gene>
<evidence type="ECO:0000313" key="5">
    <source>
        <dbReference type="Proteomes" id="UP000076078"/>
    </source>
</evidence>
<name>A0A152A8P9_TIELA</name>
<feature type="domain" description="B box-type" evidence="3">
    <location>
        <begin position="70"/>
        <end position="112"/>
    </location>
</feature>
<evidence type="ECO:0000313" key="4">
    <source>
        <dbReference type="EMBL" id="KYR02606.1"/>
    </source>
</evidence>
<evidence type="ECO:0000256" key="1">
    <source>
        <dbReference type="ARBA" id="ARBA00038101"/>
    </source>
</evidence>
<evidence type="ECO:0000256" key="2">
    <source>
        <dbReference type="SAM" id="MobiDB-lite"/>
    </source>
</evidence>
<dbReference type="InterPro" id="IPR000315">
    <property type="entry name" value="Znf_B-box"/>
</dbReference>
<dbReference type="InterPro" id="IPR006597">
    <property type="entry name" value="Sel1-like"/>
</dbReference>
<feature type="region of interest" description="Disordered" evidence="2">
    <location>
        <begin position="554"/>
        <end position="586"/>
    </location>
</feature>
<proteinExistence type="inferred from homology"/>